<evidence type="ECO:0000313" key="9">
    <source>
        <dbReference type="Proteomes" id="UP001152803"/>
    </source>
</evidence>
<name>A0A9Q1DE59_CONCO</name>
<feature type="compositionally biased region" description="Polar residues" evidence="7">
    <location>
        <begin position="838"/>
        <end position="847"/>
    </location>
</feature>
<dbReference type="PROSITE" id="PS51491">
    <property type="entry name" value="TAU_MAP_2"/>
    <property type="match status" value="3"/>
</dbReference>
<dbReference type="PANTHER" id="PTHR11501:SF16">
    <property type="entry name" value="MICROTUBULE-ASSOCIATED PROTEIN 4"/>
    <property type="match status" value="1"/>
</dbReference>
<evidence type="ECO:0000256" key="4">
    <source>
        <dbReference type="ARBA" id="ARBA00022701"/>
    </source>
</evidence>
<feature type="region of interest" description="Disordered" evidence="7">
    <location>
        <begin position="273"/>
        <end position="420"/>
    </location>
</feature>
<keyword evidence="3" id="KW-0597">Phosphoprotein</keyword>
<feature type="region of interest" description="Disordered" evidence="7">
    <location>
        <begin position="205"/>
        <end position="253"/>
    </location>
</feature>
<keyword evidence="9" id="KW-1185">Reference proteome</keyword>
<reference evidence="8" key="1">
    <citation type="journal article" date="2023" name="Science">
        <title>Genome structures resolve the early diversification of teleost fishes.</title>
        <authorList>
            <person name="Parey E."/>
            <person name="Louis A."/>
            <person name="Montfort J."/>
            <person name="Bouchez O."/>
            <person name="Roques C."/>
            <person name="Iampietro C."/>
            <person name="Lluch J."/>
            <person name="Castinel A."/>
            <person name="Donnadieu C."/>
            <person name="Desvignes T."/>
            <person name="Floi Bucao C."/>
            <person name="Jouanno E."/>
            <person name="Wen M."/>
            <person name="Mejri S."/>
            <person name="Dirks R."/>
            <person name="Jansen H."/>
            <person name="Henkel C."/>
            <person name="Chen W.J."/>
            <person name="Zahm M."/>
            <person name="Cabau C."/>
            <person name="Klopp C."/>
            <person name="Thompson A.W."/>
            <person name="Robinson-Rechavi M."/>
            <person name="Braasch I."/>
            <person name="Lecointre G."/>
            <person name="Bobe J."/>
            <person name="Postlethwait J.H."/>
            <person name="Berthelot C."/>
            <person name="Roest Crollius H."/>
            <person name="Guiguen Y."/>
        </authorList>
    </citation>
    <scope>NUCLEOTIDE SEQUENCE</scope>
    <source>
        <strain evidence="8">Concon-B</strain>
    </source>
</reference>
<comment type="caution">
    <text evidence="8">The sequence shown here is derived from an EMBL/GenBank/DDBJ whole genome shotgun (WGS) entry which is preliminary data.</text>
</comment>
<keyword evidence="5" id="KW-0677">Repeat</keyword>
<organism evidence="8 9">
    <name type="scientific">Conger conger</name>
    <name type="common">Conger eel</name>
    <name type="synonym">Muraena conger</name>
    <dbReference type="NCBI Taxonomy" id="82655"/>
    <lineage>
        <taxon>Eukaryota</taxon>
        <taxon>Metazoa</taxon>
        <taxon>Chordata</taxon>
        <taxon>Craniata</taxon>
        <taxon>Vertebrata</taxon>
        <taxon>Euteleostomi</taxon>
        <taxon>Actinopterygii</taxon>
        <taxon>Neopterygii</taxon>
        <taxon>Teleostei</taxon>
        <taxon>Anguilliformes</taxon>
        <taxon>Congridae</taxon>
        <taxon>Conger</taxon>
    </lineage>
</organism>
<evidence type="ECO:0000256" key="7">
    <source>
        <dbReference type="SAM" id="MobiDB-lite"/>
    </source>
</evidence>
<feature type="compositionally biased region" description="Polar residues" evidence="7">
    <location>
        <begin position="912"/>
        <end position="933"/>
    </location>
</feature>
<keyword evidence="2" id="KW-0963">Cytoplasm</keyword>
<feature type="compositionally biased region" description="Basic and acidic residues" evidence="7">
    <location>
        <begin position="627"/>
        <end position="799"/>
    </location>
</feature>
<feature type="region of interest" description="Disordered" evidence="7">
    <location>
        <begin position="1127"/>
        <end position="1197"/>
    </location>
</feature>
<feature type="compositionally biased region" description="Low complexity" evidence="7">
    <location>
        <begin position="555"/>
        <end position="583"/>
    </location>
</feature>
<dbReference type="Pfam" id="PF00418">
    <property type="entry name" value="Tubulin-binding"/>
    <property type="match status" value="3"/>
</dbReference>
<dbReference type="GO" id="GO:0000226">
    <property type="term" value="P:microtubule cytoskeleton organization"/>
    <property type="evidence" value="ECO:0007669"/>
    <property type="project" value="TreeGrafter"/>
</dbReference>
<evidence type="ECO:0000313" key="8">
    <source>
        <dbReference type="EMBL" id="KAJ8268053.1"/>
    </source>
</evidence>
<sequence>MSSLPCPHTLGCLCPPPSPPVECWGSPGGLMSEESRTMDLSLTDALTDGVTPQSGSEDLLQRDFVAALEAESFDDKVGETVGKTDYCPLLDEDGKKEGSGMMPSGQTPYSQDLQGEMWSFQAEQQAMNADFLSGSISVGGLPGQWGTQPMVPEVKASSLTDPFTGVSQQGVEVMNMDVGMALSTARPPSMAEPQQPPLLIASEPPKLAQMPDKPNEQNPFESPLDFLNAPDTTAGVPGDHWAGEGGLQADLPITPSDSTVISCHADEMADFSPEHLGADECHQQGGGVGEERGNEGGGGRRQKKKKKRRQREEMYDVLELQGPQDENHSPTGAYPGMDWELDEGGRIGARGKKGKSRKRIPEEWSAPQDLPQGPDGDPDGDPWSTNAQSQESPQDSPTHEEAQESPSTPSTLSSEAPPSVLASLDSYLAAGADACDPSMETDIAPLPSDQARPSDSLQEGQLLEKAESVEDLSDFRSLLQPSTKGVHVSSVPPLSQTPNPFQVPSPTETAVPAPVPPLSPAPCEDSLLVGYSSPPTTAETPGPKGDLVSADLNEPLPLSPSLAPQPSSQTPPFTSSSSALSGSFPMVSSALNPTAPPFFPSQSDFGEPRLEDWRADEGPALPSVTEVKTEKADKPENVEKMDSFPKMEKLDMFGKTEKLEMRDTPEKAEKMDSLQVNEKRDAFEKTDELEMLDKERDLQKADKEEELEKDKTEEEKKEKDKPKEDKPEEDKTQKDKIEKDESEKIKVEKDEPEKDKIEKDKPVKDKPEKANQQKTNKATEKPQKKENGMKTSKVTEKVTTKAAGRSAAAIGTRAAPGKDLPSPDKKTKPAVGPARPSSAKTRPTSLPSGPAAPKRPLPTSSTSSAPSKKIPAPTKANTPPTGAKRPMPPAASRPTSTTHEAKPKTERPPVSKANTVKSSTPKNGSPATTTTSKPAGVPRVPLSNRTASSAPSLRRTTLPKTENKAGETKKLSTLKTTTADSSRPRSSPGTGVSSMARSRPTKPPTPASTVPDRKAPGPRAPRSSARPSTGPSPDIKNARSKISSTDNMKHQPGGGKVSSAQGRTDTLAKCPLSKETSQGKVQIVNKKADFSHITSRCGSKDNMKHVPGGNIQILNKKVDLSKVTSKCGTKDNIKNKPGSGDVKIQSHKVNNKVPSKAGSMDNMNHESKDSLAKGDGAPSSGAQDTAPEIIAQDNGLTQTASLVEGFWDPQGPDTRIPETN</sequence>
<feature type="compositionally biased region" description="Basic and acidic residues" evidence="7">
    <location>
        <begin position="1163"/>
        <end position="1172"/>
    </location>
</feature>
<feature type="compositionally biased region" description="Polar residues" evidence="7">
    <location>
        <begin position="979"/>
        <end position="996"/>
    </location>
</feature>
<evidence type="ECO:0000256" key="3">
    <source>
        <dbReference type="ARBA" id="ARBA00022553"/>
    </source>
</evidence>
<feature type="compositionally biased region" description="Basic and acidic residues" evidence="7">
    <location>
        <begin position="606"/>
        <end position="617"/>
    </location>
</feature>
<comment type="subcellular location">
    <subcellularLocation>
        <location evidence="1">Cytoplasm</location>
        <location evidence="1">Cytoskeleton</location>
    </subcellularLocation>
</comment>
<dbReference type="AlphaFoldDB" id="A0A9Q1DE59"/>
<feature type="compositionally biased region" description="Basic and acidic residues" evidence="7">
    <location>
        <begin position="961"/>
        <end position="970"/>
    </location>
</feature>
<evidence type="ECO:0008006" key="10">
    <source>
        <dbReference type="Google" id="ProtNLM"/>
    </source>
</evidence>
<keyword evidence="6" id="KW-0206">Cytoskeleton</keyword>
<feature type="compositionally biased region" description="Basic residues" evidence="7">
    <location>
        <begin position="349"/>
        <end position="358"/>
    </location>
</feature>
<evidence type="ECO:0000256" key="1">
    <source>
        <dbReference type="ARBA" id="ARBA00004245"/>
    </source>
</evidence>
<feature type="compositionally biased region" description="Polar residues" evidence="7">
    <location>
        <begin position="492"/>
        <end position="502"/>
    </location>
</feature>
<feature type="compositionally biased region" description="Low complexity" evidence="7">
    <location>
        <begin position="1020"/>
        <end position="1033"/>
    </location>
</feature>
<proteinExistence type="predicted"/>
<dbReference type="InterPro" id="IPR001084">
    <property type="entry name" value="MAP_tubulin-bd_rpt"/>
</dbReference>
<dbReference type="PANTHER" id="PTHR11501">
    <property type="entry name" value="MICROTUBULE-ASSOCIATED PROTEIN"/>
    <property type="match status" value="1"/>
</dbReference>
<gene>
    <name evidence="8" type="ORF">COCON_G00132250</name>
</gene>
<dbReference type="GO" id="GO:0008017">
    <property type="term" value="F:microtubule binding"/>
    <property type="evidence" value="ECO:0007669"/>
    <property type="project" value="InterPro"/>
</dbReference>
<feature type="compositionally biased region" description="Basic and acidic residues" evidence="7">
    <location>
        <begin position="899"/>
        <end position="909"/>
    </location>
</feature>
<feature type="compositionally biased region" description="Polar residues" evidence="7">
    <location>
        <begin position="943"/>
        <end position="960"/>
    </location>
</feature>
<dbReference type="GO" id="GO:0005874">
    <property type="term" value="C:microtubule"/>
    <property type="evidence" value="ECO:0007669"/>
    <property type="project" value="UniProtKB-KW"/>
</dbReference>
<accession>A0A9Q1DE59</accession>
<evidence type="ECO:0000256" key="5">
    <source>
        <dbReference type="ARBA" id="ARBA00022737"/>
    </source>
</evidence>
<dbReference type="Proteomes" id="UP001152803">
    <property type="component" value="Unassembled WGS sequence"/>
</dbReference>
<feature type="region of interest" description="Disordered" evidence="7">
    <location>
        <begin position="482"/>
        <end position="1079"/>
    </location>
</feature>
<dbReference type="InterPro" id="IPR027324">
    <property type="entry name" value="MAP2/MAP4/Tau"/>
</dbReference>
<dbReference type="GO" id="GO:0031175">
    <property type="term" value="P:neuron projection development"/>
    <property type="evidence" value="ECO:0007669"/>
    <property type="project" value="TreeGrafter"/>
</dbReference>
<dbReference type="OrthoDB" id="8952290at2759"/>
<dbReference type="GO" id="GO:0043005">
    <property type="term" value="C:neuron projection"/>
    <property type="evidence" value="ECO:0007669"/>
    <property type="project" value="TreeGrafter"/>
</dbReference>
<dbReference type="EMBL" id="JAFJMO010000009">
    <property type="protein sequence ID" value="KAJ8268053.1"/>
    <property type="molecule type" value="Genomic_DNA"/>
</dbReference>
<feature type="compositionally biased region" description="Low complexity" evidence="7">
    <location>
        <begin position="857"/>
        <end position="876"/>
    </location>
</feature>
<feature type="compositionally biased region" description="Low complexity" evidence="7">
    <location>
        <begin position="404"/>
        <end position="419"/>
    </location>
</feature>
<feature type="compositionally biased region" description="Basic residues" evidence="7">
    <location>
        <begin position="300"/>
        <end position="309"/>
    </location>
</feature>
<protein>
    <recommendedName>
        <fullName evidence="10">Microtubule-associated protein</fullName>
    </recommendedName>
</protein>
<evidence type="ECO:0000256" key="6">
    <source>
        <dbReference type="ARBA" id="ARBA00023212"/>
    </source>
</evidence>
<feature type="region of interest" description="Disordered" evidence="7">
    <location>
        <begin position="432"/>
        <end position="460"/>
    </location>
</feature>
<feature type="compositionally biased region" description="Polar residues" evidence="7">
    <location>
        <begin position="383"/>
        <end position="396"/>
    </location>
</feature>
<evidence type="ECO:0000256" key="2">
    <source>
        <dbReference type="ARBA" id="ARBA00022490"/>
    </source>
</evidence>
<keyword evidence="4" id="KW-0493">Microtubule</keyword>
<feature type="compositionally biased region" description="Basic and acidic residues" evidence="7">
    <location>
        <begin position="273"/>
        <end position="282"/>
    </location>
</feature>